<dbReference type="CDD" id="cd05930">
    <property type="entry name" value="A_NRPS"/>
    <property type="match status" value="1"/>
</dbReference>
<dbReference type="CDD" id="cd00833">
    <property type="entry name" value="PKS"/>
    <property type="match status" value="1"/>
</dbReference>
<keyword evidence="2" id="KW-0596">Phosphopantetheine</keyword>
<dbReference type="Pfam" id="PF00550">
    <property type="entry name" value="PP-binding"/>
    <property type="match status" value="2"/>
</dbReference>
<accession>A0A4R0NSE1</accession>
<dbReference type="Pfam" id="PF00202">
    <property type="entry name" value="Aminotran_3"/>
    <property type="match status" value="1"/>
</dbReference>
<dbReference type="InterPro" id="IPR014030">
    <property type="entry name" value="Ketoacyl_synth_N"/>
</dbReference>
<dbReference type="PROSITE" id="PS00098">
    <property type="entry name" value="THIOLASE_1"/>
    <property type="match status" value="1"/>
</dbReference>
<dbReference type="Pfam" id="PF00698">
    <property type="entry name" value="Acyl_transf_1"/>
    <property type="match status" value="1"/>
</dbReference>
<dbReference type="PROSITE" id="PS00012">
    <property type="entry name" value="PHOSPHOPANTETHEINE"/>
    <property type="match status" value="1"/>
</dbReference>
<feature type="domain" description="Carrier" evidence="6">
    <location>
        <begin position="502"/>
        <end position="576"/>
    </location>
</feature>
<keyword evidence="3" id="KW-0597">Phosphoprotein</keyword>
<dbReference type="Pfam" id="PF02801">
    <property type="entry name" value="Ketoacyl-synt_C"/>
    <property type="match status" value="1"/>
</dbReference>
<sequence length="2177" mass="239625">MSPTTVTDLFSIKSKAYPNNIALEFYEQSLSYAELERKSNQLANYLIKCGIKPKTLVPILAERSFEMIIGILAILKVGAAYVPIDPASPTIRKTYIIDELNATVLLTTIKSKMDFEGTSILLDQDAELIDQMPDSAPIIAKSEDDLSYIIFTSGSTGNPKGVMIQNKALTSFIGNQGDYYGIKDSDRILMFSSYSFDASVEQLFLALTNGACLILLDDELLLDVERFSTYIENKKVNHLDGTPGFLENLDPKRFTAVKRIIAGGDVCRKSLFLKWKDQVEFYNVYGPTEACVTAISYKCNADDEHGLHTIPIGKSLKGVSIFLLNKEQKLVAHGEVGEIYLGGNQLAKGYLNQNAITQERFISIPNISDERLYRTGDTGKWLEGNNLEFIGRIDDQVKIRGYRVELGEIENVISTFPQIRQCVVLAKETPDLVKQLVAFIVSDTTINKKEIEGYLAGRLPEYMVPRLWVELKSVPLTVNGKIDKNLLLIPDSAELLTNTYVAPKTAQEKILANIWKQVLGVRRVGVTDNFFDLGGNSLSSQRVIIAMDAEQFTVPISKLYQFPSISGILKYIASLKQSIKRNQNQTKKELKSEVAVIGMAGRFPGAETIDELWALLCEGKETTTFFRDDELEADLPKHLTTDELYVKARGVIKNPTMFDPSFFGINKKLAELMDPQQRIFLEIAWEVLEKAGHLPSKSAYKTGVFAGCGPNFYYENNILAHPDKIENLGKLQVTTVNDKDYIASRTAYHLNLKGPAININSACSTSLLAILEAVNSLRAGQCELAIAGGSSINASINSGHLYQEGSILSRDGHCRPFDDQATGTVFSDGSGIVLLKMLADAERDGDKIYAVIKGVGVSNDGADKASFTAPSAQGQAEAISSAIIDAGIEASEISYIETHGTGTPIGDPIEFDGLVDAFGNQEKQQYCAIGSIKSNFGHLTEAAGVASFIKTCLSLHHQKLLPSIGFEVPNKNINFNNSPFFVNTKLSNWESENRIAGVSSFGVGGTNVHLIVSEYQNQAKYPVADQPYSLLTWSAATDTSLQEYGKIMEEHVLNNHEVNAQDLAYSLGKSRHDFNHREFLVIDNKQSIAQQMAAHRTQRSTVSQLLRSPDELVFAFPGQGAQFETMGIDLYENELVYKAAIDECGELLKEFISTDIREIIFVRSTNGSPNLLKNTQFTQPALFATEYAMAKLWMSWGYKPDLFCGHSVGEYVAAHFAGIFTLKDALMLVAFRGLMISKLPEGSMLSVRYEHKKIADLLTSGLSIAAINTDNLCVVAGPHAEIDAFKNVLDQLEIPNKALFTSHAFHSAMMDPVIPAFRELVAQVICSTPQIPIISSVTGQLLSDEEALSTDYWANHLRQTVKFSAAIENIIENYNPTFLEVGPGQTLTTLIKQISMAKKIAVTAVASLPLHANGSQSTLTAIGNMWNAGVTTNWDLFYKTHQLNFIELPTYRFDRQKYWVDAVNNNLIAPVHGAKNAQNPAGIPDNENIEMRKNNLIASVKKVIEDASGIELDQIDLNKHFIEIGLDSLLLTQVAASLKKEFQVPITFRQLNDDCGSITLLVNYLCSILPEPEVIAIATPIATPTVTIASDGSYTALSLVSAQLELLAKQIQLINNTQTNISPIPLPGNSFPAKAPIINKKPAQENNNDELTAADKAILSKPFGATPKIEKTNGDLTEKQDIFLKDLISSYNKKTIKSKTYTDQSRSFMADPRVVNGFKPATKELVYPIVISQSAGSKMWDLDGNEYIDALNGFGSNMLGYQPACVKEALHQQIEKGFEVGPQHQLAAEVSQLICDFTKFDRVGLCSTGSEAVLGCIRLARTVTGKSLIVAFTGSYHGIFDEVLVRGTKKLKSYPAAAGIMAEAVQNILILDYGTDETLAIIKERANEIAGVLVEPIQSRRPEFIPLQFLKELRTLTNETAIPLIFDEVITGFRMAPGGAQELFGIKADLAAYGKVVGAGIPIGVIAGKRFLMDALDGGSWNYGDQSTPEVGITYFAGTFVRHPLALAAAKASLNYMKSQGASLQQKLNDKGNFISKALNHEFSIRQLPIIIVNYGSMWKLKFEEEIPYSELLFVLLRERGIHILDGFPCFMTEATSYHDIDKIINAFVWSMDRMIDAGFFKGTIPGFGRYDQNAIVIDNSNPPLPGARLGKDKFGNPEWFIADPNDAQLFLQIKAK</sequence>
<evidence type="ECO:0000313" key="8">
    <source>
        <dbReference type="EMBL" id="TCD02004.1"/>
    </source>
</evidence>
<evidence type="ECO:0000256" key="4">
    <source>
        <dbReference type="ARBA" id="ARBA00022679"/>
    </source>
</evidence>
<dbReference type="Gene3D" id="3.40.47.10">
    <property type="match status" value="1"/>
</dbReference>
<dbReference type="Proteomes" id="UP000291485">
    <property type="component" value="Unassembled WGS sequence"/>
</dbReference>
<dbReference type="RefSeq" id="WP_131562112.1">
    <property type="nucleotide sequence ID" value="NZ_SJSN01000019.1"/>
</dbReference>
<dbReference type="PANTHER" id="PTHR43775:SF51">
    <property type="entry name" value="INACTIVE PHENOLPHTHIOCEROL SYNTHESIS POLYKETIDE SYNTHASE TYPE I PKS1-RELATED"/>
    <property type="match status" value="1"/>
</dbReference>
<comment type="cofactor">
    <cofactor evidence="1">
        <name>pyridoxal 5'-phosphate</name>
        <dbReference type="ChEBI" id="CHEBI:597326"/>
    </cofactor>
</comment>
<dbReference type="InterPro" id="IPR016035">
    <property type="entry name" value="Acyl_Trfase/lysoPLipase"/>
</dbReference>
<dbReference type="Gene3D" id="2.30.38.10">
    <property type="entry name" value="Luciferase, Domain 3"/>
    <property type="match status" value="1"/>
</dbReference>
<dbReference type="FunFam" id="3.40.50.980:FF:000001">
    <property type="entry name" value="Non-ribosomal peptide synthetase"/>
    <property type="match status" value="1"/>
</dbReference>
<dbReference type="SMART" id="SM00825">
    <property type="entry name" value="PKS_KS"/>
    <property type="match status" value="1"/>
</dbReference>
<dbReference type="SUPFAM" id="SSF53901">
    <property type="entry name" value="Thiolase-like"/>
    <property type="match status" value="1"/>
</dbReference>
<dbReference type="Pfam" id="PF00501">
    <property type="entry name" value="AMP-binding"/>
    <property type="match status" value="1"/>
</dbReference>
<dbReference type="SUPFAM" id="SSF55048">
    <property type="entry name" value="Probable ACP-binding domain of malonyl-CoA ACP transacylase"/>
    <property type="match status" value="1"/>
</dbReference>
<dbReference type="SUPFAM" id="SSF47336">
    <property type="entry name" value="ACP-like"/>
    <property type="match status" value="2"/>
</dbReference>
<dbReference type="GO" id="GO:0004315">
    <property type="term" value="F:3-oxoacyl-[acyl-carrier-protein] synthase activity"/>
    <property type="evidence" value="ECO:0007669"/>
    <property type="project" value="InterPro"/>
</dbReference>
<dbReference type="GO" id="GO:0006633">
    <property type="term" value="P:fatty acid biosynthetic process"/>
    <property type="evidence" value="ECO:0007669"/>
    <property type="project" value="InterPro"/>
</dbReference>
<dbReference type="Gene3D" id="1.10.1200.10">
    <property type="entry name" value="ACP-like"/>
    <property type="match status" value="2"/>
</dbReference>
<name>A0A4R0NSE1_9SPHI</name>
<evidence type="ECO:0000259" key="7">
    <source>
        <dbReference type="PROSITE" id="PS52004"/>
    </source>
</evidence>
<dbReference type="InterPro" id="IPR014043">
    <property type="entry name" value="Acyl_transferase_dom"/>
</dbReference>
<dbReference type="PANTHER" id="PTHR43775">
    <property type="entry name" value="FATTY ACID SYNTHASE"/>
    <property type="match status" value="1"/>
</dbReference>
<keyword evidence="5" id="KW-0663">Pyridoxal phosphate</keyword>
<dbReference type="InterPro" id="IPR015422">
    <property type="entry name" value="PyrdxlP-dep_Trfase_small"/>
</dbReference>
<dbReference type="Pfam" id="PF16197">
    <property type="entry name" value="KAsynt_C_assoc"/>
    <property type="match status" value="1"/>
</dbReference>
<evidence type="ECO:0000256" key="3">
    <source>
        <dbReference type="ARBA" id="ARBA00022553"/>
    </source>
</evidence>
<evidence type="ECO:0000256" key="1">
    <source>
        <dbReference type="ARBA" id="ARBA00001933"/>
    </source>
</evidence>
<evidence type="ECO:0000259" key="6">
    <source>
        <dbReference type="PROSITE" id="PS50075"/>
    </source>
</evidence>
<dbReference type="InterPro" id="IPR010071">
    <property type="entry name" value="AA_adenyl_dom"/>
</dbReference>
<dbReference type="Gene3D" id="3.40.366.10">
    <property type="entry name" value="Malonyl-Coenzyme A Acyl Carrier Protein, domain 2"/>
    <property type="match status" value="1"/>
</dbReference>
<dbReference type="InterPro" id="IPR001227">
    <property type="entry name" value="Ac_transferase_dom_sf"/>
</dbReference>
<dbReference type="PROSITE" id="PS00606">
    <property type="entry name" value="KS3_1"/>
    <property type="match status" value="1"/>
</dbReference>
<dbReference type="Gene3D" id="3.30.300.30">
    <property type="match status" value="1"/>
</dbReference>
<dbReference type="Pfam" id="PF13193">
    <property type="entry name" value="AMP-binding_C"/>
    <property type="match status" value="1"/>
</dbReference>
<dbReference type="SMART" id="SM00827">
    <property type="entry name" value="PKS_AT"/>
    <property type="match status" value="1"/>
</dbReference>
<evidence type="ECO:0000313" key="9">
    <source>
        <dbReference type="Proteomes" id="UP000291485"/>
    </source>
</evidence>
<dbReference type="SUPFAM" id="SSF56801">
    <property type="entry name" value="Acetyl-CoA synthetase-like"/>
    <property type="match status" value="1"/>
</dbReference>
<dbReference type="InterPro" id="IPR016039">
    <property type="entry name" value="Thiolase-like"/>
</dbReference>
<dbReference type="InterPro" id="IPR050091">
    <property type="entry name" value="PKS_NRPS_Biosynth_Enz"/>
</dbReference>
<dbReference type="InterPro" id="IPR009081">
    <property type="entry name" value="PP-bd_ACP"/>
</dbReference>
<dbReference type="GO" id="GO:0004312">
    <property type="term" value="F:fatty acid synthase activity"/>
    <property type="evidence" value="ECO:0007669"/>
    <property type="project" value="TreeGrafter"/>
</dbReference>
<dbReference type="InterPro" id="IPR049704">
    <property type="entry name" value="Aminotrans_3_PPA_site"/>
</dbReference>
<dbReference type="InterPro" id="IPR000873">
    <property type="entry name" value="AMP-dep_synth/lig_dom"/>
</dbReference>
<keyword evidence="9" id="KW-1185">Reference proteome</keyword>
<gene>
    <name evidence="8" type="ORF">EZ449_19605</name>
</gene>
<dbReference type="InterPro" id="IPR005814">
    <property type="entry name" value="Aminotrans_3"/>
</dbReference>
<dbReference type="PROSITE" id="PS00455">
    <property type="entry name" value="AMP_BINDING"/>
    <property type="match status" value="1"/>
</dbReference>
<dbReference type="OrthoDB" id="9778690at2"/>
<organism evidence="8 9">
    <name type="scientific">Pedobacter frigidisoli</name>
    <dbReference type="NCBI Taxonomy" id="2530455"/>
    <lineage>
        <taxon>Bacteria</taxon>
        <taxon>Pseudomonadati</taxon>
        <taxon>Bacteroidota</taxon>
        <taxon>Sphingobacteriia</taxon>
        <taxon>Sphingobacteriales</taxon>
        <taxon>Sphingobacteriaceae</taxon>
        <taxon>Pedobacter</taxon>
    </lineage>
</organism>
<evidence type="ECO:0000256" key="5">
    <source>
        <dbReference type="ARBA" id="ARBA00022898"/>
    </source>
</evidence>
<dbReference type="InterPro" id="IPR025110">
    <property type="entry name" value="AMP-bd_C"/>
</dbReference>
<dbReference type="NCBIfam" id="TIGR01733">
    <property type="entry name" value="AA-adenyl-dom"/>
    <property type="match status" value="1"/>
</dbReference>
<keyword evidence="4" id="KW-0808">Transferase</keyword>
<dbReference type="InterPro" id="IPR018201">
    <property type="entry name" value="Ketoacyl_synth_AS"/>
</dbReference>
<dbReference type="GO" id="GO:0030170">
    <property type="term" value="F:pyridoxal phosphate binding"/>
    <property type="evidence" value="ECO:0007669"/>
    <property type="project" value="InterPro"/>
</dbReference>
<dbReference type="InterPro" id="IPR015421">
    <property type="entry name" value="PyrdxlP-dep_Trfase_major"/>
</dbReference>
<dbReference type="InterPro" id="IPR015424">
    <property type="entry name" value="PyrdxlP-dep_Trfase"/>
</dbReference>
<comment type="caution">
    <text evidence="8">The sequence shown here is derived from an EMBL/GenBank/DDBJ whole genome shotgun (WGS) entry which is preliminary data.</text>
</comment>
<dbReference type="InterPro" id="IPR020615">
    <property type="entry name" value="Thiolase_acyl_enz_int_AS"/>
</dbReference>
<dbReference type="SUPFAM" id="SSF52151">
    <property type="entry name" value="FabD/lysophospholipase-like"/>
    <property type="match status" value="1"/>
</dbReference>
<dbReference type="InterPro" id="IPR020841">
    <property type="entry name" value="PKS_Beta-ketoAc_synthase_dom"/>
</dbReference>
<dbReference type="Gene3D" id="3.40.50.980">
    <property type="match status" value="2"/>
</dbReference>
<dbReference type="Gene3D" id="3.40.640.10">
    <property type="entry name" value="Type I PLP-dependent aspartate aminotransferase-like (Major domain)"/>
    <property type="match status" value="1"/>
</dbReference>
<feature type="domain" description="Ketosynthase family 3 (KS3)" evidence="7">
    <location>
        <begin position="591"/>
        <end position="1014"/>
    </location>
</feature>
<dbReference type="SUPFAM" id="SSF53383">
    <property type="entry name" value="PLP-dependent transferases"/>
    <property type="match status" value="1"/>
</dbReference>
<dbReference type="InterPro" id="IPR014031">
    <property type="entry name" value="Ketoacyl_synth_C"/>
</dbReference>
<dbReference type="InterPro" id="IPR020845">
    <property type="entry name" value="AMP-binding_CS"/>
</dbReference>
<dbReference type="PROSITE" id="PS00600">
    <property type="entry name" value="AA_TRANSFER_CLASS_3"/>
    <property type="match status" value="1"/>
</dbReference>
<dbReference type="PROSITE" id="PS52004">
    <property type="entry name" value="KS3_2"/>
    <property type="match status" value="1"/>
</dbReference>
<evidence type="ECO:0000256" key="2">
    <source>
        <dbReference type="ARBA" id="ARBA00022450"/>
    </source>
</evidence>
<dbReference type="GO" id="GO:0008483">
    <property type="term" value="F:transaminase activity"/>
    <property type="evidence" value="ECO:0007669"/>
    <property type="project" value="InterPro"/>
</dbReference>
<dbReference type="InterPro" id="IPR036736">
    <property type="entry name" value="ACP-like_sf"/>
</dbReference>
<protein>
    <submittedName>
        <fullName evidence="8">Amino acid adenylation domain-containing protein</fullName>
    </submittedName>
</protein>
<dbReference type="Gene3D" id="3.30.70.3290">
    <property type="match status" value="1"/>
</dbReference>
<dbReference type="InterPro" id="IPR032821">
    <property type="entry name" value="PKS_assoc"/>
</dbReference>
<dbReference type="EMBL" id="SJSN01000019">
    <property type="protein sequence ID" value="TCD02004.1"/>
    <property type="molecule type" value="Genomic_DNA"/>
</dbReference>
<dbReference type="PROSITE" id="PS50075">
    <property type="entry name" value="CARRIER"/>
    <property type="match status" value="2"/>
</dbReference>
<proteinExistence type="predicted"/>
<reference evidence="8 9" key="1">
    <citation type="submission" date="2019-02" db="EMBL/GenBank/DDBJ databases">
        <title>Pedobacter sp. RP-3-11 sp. nov., isolated from Arctic soil.</title>
        <authorList>
            <person name="Dahal R.H."/>
        </authorList>
    </citation>
    <scope>NUCLEOTIDE SEQUENCE [LARGE SCALE GENOMIC DNA]</scope>
    <source>
        <strain evidence="8 9">RP-3-11</strain>
    </source>
</reference>
<dbReference type="Pfam" id="PF00109">
    <property type="entry name" value="ketoacyl-synt"/>
    <property type="match status" value="1"/>
</dbReference>
<feature type="domain" description="Carrier" evidence="6">
    <location>
        <begin position="1494"/>
        <end position="1569"/>
    </location>
</feature>
<dbReference type="InterPro" id="IPR006162">
    <property type="entry name" value="Ppantetheine_attach_site"/>
</dbReference>
<dbReference type="Gene3D" id="3.90.1150.10">
    <property type="entry name" value="Aspartate Aminotransferase, domain 1"/>
    <property type="match status" value="1"/>
</dbReference>
<dbReference type="InterPro" id="IPR045851">
    <property type="entry name" value="AMP-bd_C_sf"/>
</dbReference>
<dbReference type="InterPro" id="IPR016036">
    <property type="entry name" value="Malonyl_transacylase_ACP-bd"/>
</dbReference>